<evidence type="ECO:0000256" key="7">
    <source>
        <dbReference type="SAM" id="Phobius"/>
    </source>
</evidence>
<reference evidence="9" key="1">
    <citation type="journal article" date="2019" name="Int. J. Syst. Evol. Microbiol.">
        <title>The Global Catalogue of Microorganisms (GCM) 10K type strain sequencing project: providing services to taxonomists for standard genome sequencing and annotation.</title>
        <authorList>
            <consortium name="The Broad Institute Genomics Platform"/>
            <consortium name="The Broad Institute Genome Sequencing Center for Infectious Disease"/>
            <person name="Wu L."/>
            <person name="Ma J."/>
        </authorList>
    </citation>
    <scope>NUCLEOTIDE SEQUENCE [LARGE SCALE GENOMIC DNA]</scope>
    <source>
        <strain evidence="9">CCUG 56042</strain>
    </source>
</reference>
<proteinExistence type="predicted"/>
<organism evidence="8 9">
    <name type="scientific">Paraburkholderia denitrificans</name>
    <dbReference type="NCBI Taxonomy" id="694025"/>
    <lineage>
        <taxon>Bacteria</taxon>
        <taxon>Pseudomonadati</taxon>
        <taxon>Pseudomonadota</taxon>
        <taxon>Betaproteobacteria</taxon>
        <taxon>Burkholderiales</taxon>
        <taxon>Burkholderiaceae</taxon>
        <taxon>Paraburkholderia</taxon>
    </lineage>
</organism>
<keyword evidence="3 7" id="KW-0812">Transmembrane</keyword>
<dbReference type="InterPro" id="IPR011701">
    <property type="entry name" value="MFS"/>
</dbReference>
<feature type="transmembrane region" description="Helical" evidence="7">
    <location>
        <begin position="212"/>
        <end position="232"/>
    </location>
</feature>
<dbReference type="PANTHER" id="PTHR43124:SF3">
    <property type="entry name" value="CHLORAMPHENICOL EFFLUX PUMP RV0191"/>
    <property type="match status" value="1"/>
</dbReference>
<accession>A0ABW0JDD4</accession>
<dbReference type="InterPro" id="IPR036259">
    <property type="entry name" value="MFS_trans_sf"/>
</dbReference>
<keyword evidence="9" id="KW-1185">Reference proteome</keyword>
<keyword evidence="4 7" id="KW-1133">Transmembrane helix</keyword>
<evidence type="ECO:0000256" key="3">
    <source>
        <dbReference type="ARBA" id="ARBA00022692"/>
    </source>
</evidence>
<name>A0ABW0JDD4_9BURK</name>
<dbReference type="Gene3D" id="1.20.1250.20">
    <property type="entry name" value="MFS general substrate transporter like domains"/>
    <property type="match status" value="1"/>
</dbReference>
<feature type="compositionally biased region" description="Basic and acidic residues" evidence="6">
    <location>
        <begin position="251"/>
        <end position="261"/>
    </location>
</feature>
<evidence type="ECO:0000313" key="9">
    <source>
        <dbReference type="Proteomes" id="UP001596103"/>
    </source>
</evidence>
<feature type="transmembrane region" description="Helical" evidence="7">
    <location>
        <begin position="102"/>
        <end position="124"/>
    </location>
</feature>
<evidence type="ECO:0000256" key="5">
    <source>
        <dbReference type="ARBA" id="ARBA00023136"/>
    </source>
</evidence>
<evidence type="ECO:0000313" key="8">
    <source>
        <dbReference type="EMBL" id="MFC5431168.1"/>
    </source>
</evidence>
<feature type="transmembrane region" description="Helical" evidence="7">
    <location>
        <begin position="130"/>
        <end position="157"/>
    </location>
</feature>
<dbReference type="Pfam" id="PF07690">
    <property type="entry name" value="MFS_1"/>
    <property type="match status" value="1"/>
</dbReference>
<evidence type="ECO:0000256" key="2">
    <source>
        <dbReference type="ARBA" id="ARBA00022475"/>
    </source>
</evidence>
<protein>
    <submittedName>
        <fullName evidence="8">MFS transporter</fullName>
    </submittedName>
</protein>
<keyword evidence="5 7" id="KW-0472">Membrane</keyword>
<dbReference type="InterPro" id="IPR050189">
    <property type="entry name" value="MFS_Efflux_Transporters"/>
</dbReference>
<dbReference type="Proteomes" id="UP001596103">
    <property type="component" value="Unassembled WGS sequence"/>
</dbReference>
<gene>
    <name evidence="8" type="ORF">ACFPTO_20530</name>
</gene>
<keyword evidence="2" id="KW-1003">Cell membrane</keyword>
<feature type="region of interest" description="Disordered" evidence="6">
    <location>
        <begin position="241"/>
        <end position="261"/>
    </location>
</feature>
<dbReference type="PANTHER" id="PTHR43124">
    <property type="entry name" value="PURINE EFFLUX PUMP PBUE"/>
    <property type="match status" value="1"/>
</dbReference>
<comment type="caution">
    <text evidence="8">The sequence shown here is derived from an EMBL/GenBank/DDBJ whole genome shotgun (WGS) entry which is preliminary data.</text>
</comment>
<comment type="subcellular location">
    <subcellularLocation>
        <location evidence="1">Cell membrane</location>
        <topology evidence="1">Multi-pass membrane protein</topology>
    </subcellularLocation>
</comment>
<evidence type="ECO:0000256" key="4">
    <source>
        <dbReference type="ARBA" id="ARBA00022989"/>
    </source>
</evidence>
<dbReference type="RefSeq" id="WP_377714228.1">
    <property type="nucleotide sequence ID" value="NZ_JBHSMP010000030.1"/>
</dbReference>
<dbReference type="EMBL" id="JBHSMP010000030">
    <property type="protein sequence ID" value="MFC5431168.1"/>
    <property type="molecule type" value="Genomic_DNA"/>
</dbReference>
<feature type="transmembrane region" description="Helical" evidence="7">
    <location>
        <begin position="178"/>
        <end position="206"/>
    </location>
</feature>
<sequence>MLTLILSGSGACDGKRGHLDAGQNLARIHFQSGLQRYRYGVTRRIASPPAAPRHRAYSFYRIQVSKFGARQAPLRTENHGAFWTMVGTLGAQLVSTRQVGRATAIIFGGVSAASVIGVPLVNLISNHGGWRVGFTCLAVLSLLTGLALAALLPRTVGSEPLNRSVFKVVLSNKQLRRLYAIAALPASAIYVAIFNGAIGTGAFVGAGILDDWGVGLLCTGATALSLISLAVVPRLQVTSVGGASGAANGTHEAESTLEKQA</sequence>
<evidence type="ECO:0000256" key="1">
    <source>
        <dbReference type="ARBA" id="ARBA00004651"/>
    </source>
</evidence>
<dbReference type="SUPFAM" id="SSF103473">
    <property type="entry name" value="MFS general substrate transporter"/>
    <property type="match status" value="1"/>
</dbReference>
<evidence type="ECO:0000256" key="6">
    <source>
        <dbReference type="SAM" id="MobiDB-lite"/>
    </source>
</evidence>